<dbReference type="InterPro" id="IPR001110">
    <property type="entry name" value="UPF0012_CS"/>
</dbReference>
<dbReference type="AlphaFoldDB" id="V9IK25"/>
<dbReference type="PROSITE" id="PS01227">
    <property type="entry name" value="UPF0012"/>
    <property type="match status" value="1"/>
</dbReference>
<evidence type="ECO:0000256" key="1">
    <source>
        <dbReference type="ARBA" id="ARBA00022801"/>
    </source>
</evidence>
<evidence type="ECO:0000313" key="3">
    <source>
        <dbReference type="EMBL" id="AEY61493.1"/>
    </source>
</evidence>
<dbReference type="InterPro" id="IPR003010">
    <property type="entry name" value="C-N_Hydrolase"/>
</dbReference>
<dbReference type="InterPro" id="IPR045254">
    <property type="entry name" value="Nit1/2_C-N_Hydrolase"/>
</dbReference>
<name>V9IK25_APICE</name>
<evidence type="ECO:0000259" key="2">
    <source>
        <dbReference type="PROSITE" id="PS50263"/>
    </source>
</evidence>
<dbReference type="InterPro" id="IPR036526">
    <property type="entry name" value="C-N_Hydrolase_sf"/>
</dbReference>
<dbReference type="EMBL" id="JR051411">
    <property type="protein sequence ID" value="AEY61493.1"/>
    <property type="molecule type" value="mRNA"/>
</dbReference>
<accession>V9IK25</accession>
<dbReference type="Pfam" id="PF00795">
    <property type="entry name" value="CN_hydrolase"/>
    <property type="match status" value="1"/>
</dbReference>
<feature type="domain" description="CN hydrolase" evidence="2">
    <location>
        <begin position="27"/>
        <end position="264"/>
    </location>
</feature>
<sequence length="264" mass="29992">MYLISSFSVIKYHRKHFVKYFSIMENPLVAVCQMTSTNDKEKNLQTVRELTEKAKHRAASIAFFPEACDYLADSKKDTIAMAQTLNGSIVTSYKEIAKINKIWLSLGGIHEALDNNKEHISNTHILINSEGEIVSTYRKIHLFDMDNKNTGVRLMESDYVLPGQKIEPPISTPIGKLALSICYDMRFPELSFSLRNMGAEILTYPSAFTYQTGAAHWEILLRARAIETQCYVVAAAQTSIHNKKRVSWGHAMVKNFILYSNFVI</sequence>
<dbReference type="GO" id="GO:0016811">
    <property type="term" value="F:hydrolase activity, acting on carbon-nitrogen (but not peptide) bonds, in linear amides"/>
    <property type="evidence" value="ECO:0007669"/>
    <property type="project" value="InterPro"/>
</dbReference>
<gene>
    <name evidence="3" type="ORF">ACCB12632</name>
</gene>
<keyword evidence="1" id="KW-0378">Hydrolase</keyword>
<protein>
    <submittedName>
        <fullName evidence="3">Nitrilase and fragile histidine triad fusion protein NitFhit</fullName>
    </submittedName>
</protein>
<proteinExistence type="evidence at transcript level"/>
<dbReference type="SUPFAM" id="SSF56317">
    <property type="entry name" value="Carbon-nitrogen hydrolase"/>
    <property type="match status" value="1"/>
</dbReference>
<dbReference type="PROSITE" id="PS50263">
    <property type="entry name" value="CN_HYDROLASE"/>
    <property type="match status" value="1"/>
</dbReference>
<reference evidence="3" key="1">
    <citation type="submission" date="2011-11" db="EMBL/GenBank/DDBJ databases">
        <title>Decoding the brain transcriptome of the Eastern honeybee (Apis cerana) based on pyrosequencing.</title>
        <authorList>
            <person name="Sun L."/>
            <person name="Zheng H."/>
            <person name="Wang Y."/>
            <person name="Xie X."/>
            <person name="Zhu Y."/>
            <person name="Gu W."/>
            <person name="Wang S."/>
        </authorList>
    </citation>
    <scope>NUCLEOTIDE SEQUENCE</scope>
    <source>
        <tissue evidence="3">Brain</tissue>
    </source>
</reference>
<dbReference type="Gene3D" id="3.60.110.10">
    <property type="entry name" value="Carbon-nitrogen hydrolase"/>
    <property type="match status" value="1"/>
</dbReference>
<dbReference type="CDD" id="cd07572">
    <property type="entry name" value="nit"/>
    <property type="match status" value="1"/>
</dbReference>
<dbReference type="PANTHER" id="PTHR23088:SF27">
    <property type="entry name" value="DEAMINATED GLUTATHIONE AMIDASE"/>
    <property type="match status" value="1"/>
</dbReference>
<dbReference type="PANTHER" id="PTHR23088">
    <property type="entry name" value="NITRILASE-RELATED"/>
    <property type="match status" value="1"/>
</dbReference>
<organism evidence="3">
    <name type="scientific">Apis cerana</name>
    <name type="common">Indian honeybee</name>
    <dbReference type="NCBI Taxonomy" id="7461"/>
    <lineage>
        <taxon>Eukaryota</taxon>
        <taxon>Metazoa</taxon>
        <taxon>Ecdysozoa</taxon>
        <taxon>Arthropoda</taxon>
        <taxon>Hexapoda</taxon>
        <taxon>Insecta</taxon>
        <taxon>Pterygota</taxon>
        <taxon>Neoptera</taxon>
        <taxon>Endopterygota</taxon>
        <taxon>Hymenoptera</taxon>
        <taxon>Apocrita</taxon>
        <taxon>Aculeata</taxon>
        <taxon>Apoidea</taxon>
        <taxon>Anthophila</taxon>
        <taxon>Apidae</taxon>
        <taxon>Apis</taxon>
    </lineage>
</organism>